<dbReference type="PROSITE" id="PS51471">
    <property type="entry name" value="FE2OG_OXY"/>
    <property type="match status" value="1"/>
</dbReference>
<gene>
    <name evidence="3" type="ORF">CALCODRAFT_502112</name>
</gene>
<feature type="domain" description="Fe2OG dioxygenase" evidence="2">
    <location>
        <begin position="157"/>
        <end position="255"/>
    </location>
</feature>
<evidence type="ECO:0000313" key="4">
    <source>
        <dbReference type="Proteomes" id="UP000076842"/>
    </source>
</evidence>
<dbReference type="InterPro" id="IPR037151">
    <property type="entry name" value="AlkB-like_sf"/>
</dbReference>
<evidence type="ECO:0000313" key="3">
    <source>
        <dbReference type="EMBL" id="KZT52560.1"/>
    </source>
</evidence>
<dbReference type="PANTHER" id="PTHR31212">
    <property type="entry name" value="ALPHA-KETOGLUTARATE-DEPENDENT DIOXYGENASE ALKB HOMOLOG 3"/>
    <property type="match status" value="1"/>
</dbReference>
<dbReference type="Pfam" id="PF13532">
    <property type="entry name" value="2OG-FeII_Oxy_2"/>
    <property type="match status" value="1"/>
</dbReference>
<dbReference type="EMBL" id="KV424062">
    <property type="protein sequence ID" value="KZT52560.1"/>
    <property type="molecule type" value="Genomic_DNA"/>
</dbReference>
<dbReference type="Gene3D" id="2.60.120.590">
    <property type="entry name" value="Alpha-ketoglutarate-dependent dioxygenase AlkB-like"/>
    <property type="match status" value="1"/>
</dbReference>
<dbReference type="STRING" id="1353952.A0A165DD84"/>
<dbReference type="InParanoid" id="A0A165DD84"/>
<dbReference type="AlphaFoldDB" id="A0A165DD84"/>
<feature type="region of interest" description="Disordered" evidence="1">
    <location>
        <begin position="1"/>
        <end position="30"/>
    </location>
</feature>
<accession>A0A165DD84</accession>
<dbReference type="PANTHER" id="PTHR31212:SF4">
    <property type="entry name" value="ALPHA-KETOGLUTARATE-DEPENDENT DIOXYGENASE ALKB HOMOLOG 3"/>
    <property type="match status" value="1"/>
</dbReference>
<feature type="compositionally biased region" description="Basic residues" evidence="1">
    <location>
        <begin position="1"/>
        <end position="10"/>
    </location>
</feature>
<evidence type="ECO:0000259" key="2">
    <source>
        <dbReference type="PROSITE" id="PS51471"/>
    </source>
</evidence>
<dbReference type="SUPFAM" id="SSF51197">
    <property type="entry name" value="Clavaminate synthase-like"/>
    <property type="match status" value="1"/>
</dbReference>
<dbReference type="OrthoDB" id="545910at2759"/>
<protein>
    <recommendedName>
        <fullName evidence="2">Fe2OG dioxygenase domain-containing protein</fullName>
    </recommendedName>
</protein>
<dbReference type="GO" id="GO:0006307">
    <property type="term" value="P:DNA alkylation repair"/>
    <property type="evidence" value="ECO:0007669"/>
    <property type="project" value="InterPro"/>
</dbReference>
<name>A0A165DD84_9BASI</name>
<dbReference type="GO" id="GO:0051213">
    <property type="term" value="F:dioxygenase activity"/>
    <property type="evidence" value="ECO:0007669"/>
    <property type="project" value="InterPro"/>
</dbReference>
<organism evidence="3 4">
    <name type="scientific">Calocera cornea HHB12733</name>
    <dbReference type="NCBI Taxonomy" id="1353952"/>
    <lineage>
        <taxon>Eukaryota</taxon>
        <taxon>Fungi</taxon>
        <taxon>Dikarya</taxon>
        <taxon>Basidiomycota</taxon>
        <taxon>Agaricomycotina</taxon>
        <taxon>Dacrymycetes</taxon>
        <taxon>Dacrymycetales</taxon>
        <taxon>Dacrymycetaceae</taxon>
        <taxon>Calocera</taxon>
    </lineage>
</organism>
<proteinExistence type="predicted"/>
<dbReference type="InterPro" id="IPR027450">
    <property type="entry name" value="AlkB-like"/>
</dbReference>
<evidence type="ECO:0000256" key="1">
    <source>
        <dbReference type="SAM" id="MobiDB-lite"/>
    </source>
</evidence>
<keyword evidence="4" id="KW-1185">Reference proteome</keyword>
<dbReference type="InterPro" id="IPR032854">
    <property type="entry name" value="ALKBH3"/>
</dbReference>
<reference evidence="3 4" key="1">
    <citation type="journal article" date="2016" name="Mol. Biol. Evol.">
        <title>Comparative Genomics of Early-Diverging Mushroom-Forming Fungi Provides Insights into the Origins of Lignocellulose Decay Capabilities.</title>
        <authorList>
            <person name="Nagy L.G."/>
            <person name="Riley R."/>
            <person name="Tritt A."/>
            <person name="Adam C."/>
            <person name="Daum C."/>
            <person name="Floudas D."/>
            <person name="Sun H."/>
            <person name="Yadav J.S."/>
            <person name="Pangilinan J."/>
            <person name="Larsson K.H."/>
            <person name="Matsuura K."/>
            <person name="Barry K."/>
            <person name="Labutti K."/>
            <person name="Kuo R."/>
            <person name="Ohm R.A."/>
            <person name="Bhattacharya S.S."/>
            <person name="Shirouzu T."/>
            <person name="Yoshinaga Y."/>
            <person name="Martin F.M."/>
            <person name="Grigoriev I.V."/>
            <person name="Hibbett D.S."/>
        </authorList>
    </citation>
    <scope>NUCLEOTIDE SEQUENCE [LARGE SCALE GENOMIC DNA]</scope>
    <source>
        <strain evidence="3 4">HHB12733</strain>
    </source>
</reference>
<dbReference type="Proteomes" id="UP000076842">
    <property type="component" value="Unassembled WGS sequence"/>
</dbReference>
<sequence>MSIARFLKRKAPSDESGYSEEPLAEPSAKRMKPTLPSCTFALGFHAPTFTVTPPSFSLNIHSPLSGKDIIDKDLDMVLYRPFLDSPRQLYNYLLESLPWYRVRYTVRGMTINTPRYTTVYGKDMMNGVDTAYQKKPRPIPPLLAALKDEVERVSGASFNFVLCNFYADGKDSISYHSDDESFLGPDPTIASMTLGGTRAFHMKHKTDRSVPVFKTDLRDADLLIMRGKTQACWEHSVPKRANVPPRINLTFRKAINVRGTNNYYRYNVGDGPMFRYVGGKMVETKPELPLADLLEKSAAP</sequence>
<dbReference type="InterPro" id="IPR005123">
    <property type="entry name" value="Oxoglu/Fe-dep_dioxygenase_dom"/>
</dbReference>